<protein>
    <submittedName>
        <fullName evidence="1">Uncharacterized protein</fullName>
    </submittedName>
</protein>
<dbReference type="EMBL" id="HACG01002867">
    <property type="protein sequence ID" value="CEK49732.1"/>
    <property type="molecule type" value="Transcribed_RNA"/>
</dbReference>
<proteinExistence type="predicted"/>
<sequence>GCDQAHYRATDAHNFGNKINVQIEILQHMEVSKNPLSVRSAWTPKCEVNK</sequence>
<evidence type="ECO:0000313" key="1">
    <source>
        <dbReference type="EMBL" id="CEK49732.1"/>
    </source>
</evidence>
<gene>
    <name evidence="1" type="primary">ORF8651</name>
</gene>
<feature type="non-terminal residue" evidence="1">
    <location>
        <position position="1"/>
    </location>
</feature>
<accession>A0A0B6Y091</accession>
<name>A0A0B6Y091_9EUPU</name>
<reference evidence="1" key="1">
    <citation type="submission" date="2014-12" db="EMBL/GenBank/DDBJ databases">
        <title>Insight into the proteome of Arion vulgaris.</title>
        <authorList>
            <person name="Aradska J."/>
            <person name="Bulat T."/>
            <person name="Smidak R."/>
            <person name="Sarate P."/>
            <person name="Gangsoo J."/>
            <person name="Sialana F."/>
            <person name="Bilban M."/>
            <person name="Lubec G."/>
        </authorList>
    </citation>
    <scope>NUCLEOTIDE SEQUENCE</scope>
    <source>
        <tissue evidence="1">Skin</tissue>
    </source>
</reference>
<dbReference type="AlphaFoldDB" id="A0A0B6Y091"/>
<organism evidence="1">
    <name type="scientific">Arion vulgaris</name>
    <dbReference type="NCBI Taxonomy" id="1028688"/>
    <lineage>
        <taxon>Eukaryota</taxon>
        <taxon>Metazoa</taxon>
        <taxon>Spiralia</taxon>
        <taxon>Lophotrochozoa</taxon>
        <taxon>Mollusca</taxon>
        <taxon>Gastropoda</taxon>
        <taxon>Heterobranchia</taxon>
        <taxon>Euthyneura</taxon>
        <taxon>Panpulmonata</taxon>
        <taxon>Eupulmonata</taxon>
        <taxon>Stylommatophora</taxon>
        <taxon>Helicina</taxon>
        <taxon>Arionoidea</taxon>
        <taxon>Arionidae</taxon>
        <taxon>Arion</taxon>
    </lineage>
</organism>